<sequence length="94" mass="10415">YLGRNDEQVKIRGFRIELGEIEAQLSACQGVREAVVVVREDEPGDKRLVAYVIGTADLEPDATYLREQLRLSLAEHMLPSAFVSLQAFPLTANG</sequence>
<feature type="domain" description="AMP-binding enzyme C-terminal" evidence="3">
    <location>
        <begin position="20"/>
        <end position="94"/>
    </location>
</feature>
<dbReference type="AlphaFoldDB" id="A0A3M3XBL7"/>
<proteinExistence type="predicted"/>
<comment type="caution">
    <text evidence="4">The sequence shown here is derived from an EMBL/GenBank/DDBJ whole genome shotgun (WGS) entry which is preliminary data.</text>
</comment>
<evidence type="ECO:0000313" key="5">
    <source>
        <dbReference type="Proteomes" id="UP000274541"/>
    </source>
</evidence>
<evidence type="ECO:0000313" key="4">
    <source>
        <dbReference type="EMBL" id="RMO67355.1"/>
    </source>
</evidence>
<evidence type="ECO:0000259" key="3">
    <source>
        <dbReference type="Pfam" id="PF13193"/>
    </source>
</evidence>
<dbReference type="InterPro" id="IPR045851">
    <property type="entry name" value="AMP-bd_C_sf"/>
</dbReference>
<gene>
    <name evidence="4" type="ORF">ALQ37_05121</name>
</gene>
<dbReference type="Gene3D" id="3.30.300.30">
    <property type="match status" value="1"/>
</dbReference>
<dbReference type="GO" id="GO:0031177">
    <property type="term" value="F:phosphopantetheine binding"/>
    <property type="evidence" value="ECO:0007669"/>
    <property type="project" value="TreeGrafter"/>
</dbReference>
<reference evidence="4 5" key="1">
    <citation type="submission" date="2018-08" db="EMBL/GenBank/DDBJ databases">
        <title>Recombination of ecologically and evolutionarily significant loci maintains genetic cohesion in the Pseudomonas syringae species complex.</title>
        <authorList>
            <person name="Dillon M."/>
            <person name="Thakur S."/>
            <person name="Almeida R.N.D."/>
            <person name="Weir B.S."/>
            <person name="Guttman D.S."/>
        </authorList>
    </citation>
    <scope>NUCLEOTIDE SEQUENCE [LARGE SCALE GENOMIC DNA]</scope>
    <source>
        <strain evidence="4 5">ICMP 4388</strain>
    </source>
</reference>
<dbReference type="PANTHER" id="PTHR45527:SF1">
    <property type="entry name" value="FATTY ACID SYNTHASE"/>
    <property type="match status" value="1"/>
</dbReference>
<evidence type="ECO:0000256" key="1">
    <source>
        <dbReference type="ARBA" id="ARBA00022450"/>
    </source>
</evidence>
<keyword evidence="1" id="KW-0596">Phosphopantetheine</keyword>
<dbReference type="EMBL" id="RBPX01000126">
    <property type="protein sequence ID" value="RMO67355.1"/>
    <property type="molecule type" value="Genomic_DNA"/>
</dbReference>
<dbReference type="Pfam" id="PF13193">
    <property type="entry name" value="AMP-binding_C"/>
    <property type="match status" value="1"/>
</dbReference>
<dbReference type="PANTHER" id="PTHR45527">
    <property type="entry name" value="NONRIBOSOMAL PEPTIDE SYNTHETASE"/>
    <property type="match status" value="1"/>
</dbReference>
<dbReference type="Proteomes" id="UP000274541">
    <property type="component" value="Unassembled WGS sequence"/>
</dbReference>
<organism evidence="4 5">
    <name type="scientific">Pseudomonas syringae pv. aptata</name>
    <dbReference type="NCBI Taxonomy" id="83167"/>
    <lineage>
        <taxon>Bacteria</taxon>
        <taxon>Pseudomonadati</taxon>
        <taxon>Pseudomonadota</taxon>
        <taxon>Gammaproteobacteria</taxon>
        <taxon>Pseudomonadales</taxon>
        <taxon>Pseudomonadaceae</taxon>
        <taxon>Pseudomonas</taxon>
        <taxon>Pseudomonas syringae</taxon>
    </lineage>
</organism>
<dbReference type="GO" id="GO:0005829">
    <property type="term" value="C:cytosol"/>
    <property type="evidence" value="ECO:0007669"/>
    <property type="project" value="TreeGrafter"/>
</dbReference>
<dbReference type="SUPFAM" id="SSF56801">
    <property type="entry name" value="Acetyl-CoA synthetase-like"/>
    <property type="match status" value="1"/>
</dbReference>
<feature type="non-terminal residue" evidence="4">
    <location>
        <position position="1"/>
    </location>
</feature>
<dbReference type="GO" id="GO:0043041">
    <property type="term" value="P:amino acid activation for nonribosomal peptide biosynthetic process"/>
    <property type="evidence" value="ECO:0007669"/>
    <property type="project" value="TreeGrafter"/>
</dbReference>
<name>A0A3M3XBL7_PSEAP</name>
<protein>
    <submittedName>
        <fullName evidence="4">Amino acid adenylation</fullName>
    </submittedName>
</protein>
<keyword evidence="2" id="KW-0597">Phosphoprotein</keyword>
<dbReference type="FunFam" id="3.30.300.30:FF:000010">
    <property type="entry name" value="Enterobactin synthetase component F"/>
    <property type="match status" value="1"/>
</dbReference>
<dbReference type="GO" id="GO:0044550">
    <property type="term" value="P:secondary metabolite biosynthetic process"/>
    <property type="evidence" value="ECO:0007669"/>
    <property type="project" value="TreeGrafter"/>
</dbReference>
<evidence type="ECO:0000256" key="2">
    <source>
        <dbReference type="ARBA" id="ARBA00022553"/>
    </source>
</evidence>
<accession>A0A3M3XBL7</accession>
<dbReference type="InterPro" id="IPR025110">
    <property type="entry name" value="AMP-bd_C"/>
</dbReference>
<feature type="non-terminal residue" evidence="4">
    <location>
        <position position="94"/>
    </location>
</feature>